<keyword evidence="5 9" id="KW-0547">Nucleotide-binding</keyword>
<feature type="region of interest" description="Disordered" evidence="11">
    <location>
        <begin position="1"/>
        <end position="79"/>
    </location>
</feature>
<dbReference type="PANTHER" id="PTHR45674:SF9">
    <property type="entry name" value="DNA LIGASE 3"/>
    <property type="match status" value="1"/>
</dbReference>
<dbReference type="GO" id="GO:0005634">
    <property type="term" value="C:nucleus"/>
    <property type="evidence" value="ECO:0007669"/>
    <property type="project" value="UniProtKB-SubCell"/>
</dbReference>
<dbReference type="Gene3D" id="2.40.50.140">
    <property type="entry name" value="Nucleic acid-binding proteins"/>
    <property type="match status" value="1"/>
</dbReference>
<dbReference type="GO" id="GO:0003677">
    <property type="term" value="F:DNA binding"/>
    <property type="evidence" value="ECO:0007669"/>
    <property type="project" value="InterPro"/>
</dbReference>
<dbReference type="RefSeq" id="XP_007311736.1">
    <property type="nucleotide sequence ID" value="XM_007311674.1"/>
</dbReference>
<dbReference type="GO" id="GO:0005524">
    <property type="term" value="F:ATP binding"/>
    <property type="evidence" value="ECO:0007669"/>
    <property type="project" value="UniProtKB-KW"/>
</dbReference>
<name>R7RVN0_STEHR</name>
<keyword evidence="9" id="KW-0227">DNA damage</keyword>
<dbReference type="Proteomes" id="UP000053927">
    <property type="component" value="Unassembled WGS sequence"/>
</dbReference>
<dbReference type="NCBIfam" id="TIGR00574">
    <property type="entry name" value="dnl1"/>
    <property type="match status" value="1"/>
</dbReference>
<evidence type="ECO:0000256" key="1">
    <source>
        <dbReference type="ARBA" id="ARBA00004123"/>
    </source>
</evidence>
<evidence type="ECO:0000256" key="3">
    <source>
        <dbReference type="ARBA" id="ARBA00022598"/>
    </source>
</evidence>
<dbReference type="Pfam" id="PF01068">
    <property type="entry name" value="DNA_ligase_A_M"/>
    <property type="match status" value="1"/>
</dbReference>
<dbReference type="Gene3D" id="3.30.470.30">
    <property type="entry name" value="DNA ligase/mRNA capping enzyme"/>
    <property type="match status" value="1"/>
</dbReference>
<dbReference type="PROSITE" id="PS00697">
    <property type="entry name" value="DNA_LIGASE_A1"/>
    <property type="match status" value="1"/>
</dbReference>
<dbReference type="InterPro" id="IPR012309">
    <property type="entry name" value="DNA_ligase_ATP-dep_C"/>
</dbReference>
<keyword evidence="9" id="KW-0233">DNA recombination</keyword>
<dbReference type="InterPro" id="IPR000977">
    <property type="entry name" value="DNA_ligase_ATP-dep"/>
</dbReference>
<dbReference type="PROSITE" id="PS50160">
    <property type="entry name" value="DNA_LIGASE_A3"/>
    <property type="match status" value="1"/>
</dbReference>
<evidence type="ECO:0000256" key="7">
    <source>
        <dbReference type="ARBA" id="ARBA00023242"/>
    </source>
</evidence>
<dbReference type="eggNOG" id="KOG0967">
    <property type="taxonomic scope" value="Eukaryota"/>
</dbReference>
<dbReference type="Pfam" id="PF04675">
    <property type="entry name" value="DNA_ligase_A_N"/>
    <property type="match status" value="1"/>
</dbReference>
<dbReference type="GeneID" id="18807555"/>
<protein>
    <recommendedName>
        <fullName evidence="9">DNA ligase</fullName>
        <ecNumber evidence="9">6.5.1.1</ecNumber>
    </recommendedName>
</protein>
<dbReference type="Gene3D" id="3.30.1490.70">
    <property type="match status" value="1"/>
</dbReference>
<feature type="compositionally biased region" description="Polar residues" evidence="11">
    <location>
        <begin position="13"/>
        <end position="31"/>
    </location>
</feature>
<sequence>MKGPRSNGEPRDTSSSTVQGPSTSTPNTKPSRPQIVEGTHSGNPPRLEQPSPHEIIDVDAFYDDGPPPERFSGPSLSSKVSVNKVEPSMLVSATVITPIASYPDLGVDPPLFDISAVPLADDKAIPYSFLAHTLFTLSTTRSRNIITNSLTNALRTICAVHEPSLMPSLYLLSNSISPPYLSLELGLGHSIISKAIQNVSGLTPAALKRLYNQKGDPGDVAFEAKANVRTLLPHAPLSIVGVYQSLLKIATAKGEGSVKHKQSIVEKLLVSAKGEEIRFLVRTLAQHIRVGAVRTTILTALARAMALTPPRAVKVRQRPFYASPPLLTRVTNAESTKGKKDVDASRVELEAIYDAAEGLVKQVFVQHPSYDDIVVGLLAKGLDGLAESVPLTLGIPLHPTLGSPMRSLDDVYERLGNLPFAAEFKYDGQRAQVHAWKDATGQIFFKLFSRHLEDMTDKYPDIKVLVQHVFASSPETASFIIDGEIVAVDAKDGSLKSFQELSNRARKAVELHEVTITVCLFAFDLMYLDGKTLLEVPFRQRRQMLRSRFPPIALDRPGAARFDHVESVECSGSDADKEAVEEFWIRAVESRCEGLMIKVLDSGEIVEVSGPRSEKTRRKPLPATYEPDKRTSAWLKLKKDYVTGLGDSFDLVPVGTWHGIGRKTAWWSPVLLALRDPDSGAMVALCKCMSGFSDGFYKQMKEKYAEDSDNCSRQPLWGEIEGGYRPAVYFRPHEVWEVRGADITLSPVSVAAKGMVSDRGLSLRFPRFMKVRDDKSIEQASTPTFLASVYRKQQGKDQSGADDGQLLDPESSDEAEEEEESG</sequence>
<evidence type="ECO:0000256" key="6">
    <source>
        <dbReference type="ARBA" id="ARBA00022840"/>
    </source>
</evidence>
<evidence type="ECO:0000259" key="12">
    <source>
        <dbReference type="PROSITE" id="PS50160"/>
    </source>
</evidence>
<evidence type="ECO:0000313" key="14">
    <source>
        <dbReference type="Proteomes" id="UP000053927"/>
    </source>
</evidence>
<dbReference type="GO" id="GO:0006310">
    <property type="term" value="P:DNA recombination"/>
    <property type="evidence" value="ECO:0007669"/>
    <property type="project" value="UniProtKB-KW"/>
</dbReference>
<keyword evidence="14" id="KW-1185">Reference proteome</keyword>
<dbReference type="CDD" id="cd07969">
    <property type="entry name" value="OBF_DNA_ligase_I"/>
    <property type="match status" value="1"/>
</dbReference>
<keyword evidence="9" id="KW-0234">DNA repair</keyword>
<evidence type="ECO:0000256" key="4">
    <source>
        <dbReference type="ARBA" id="ARBA00022705"/>
    </source>
</evidence>
<gene>
    <name evidence="13" type="ORF">STEHIDRAFT_88328</name>
</gene>
<reference evidence="14" key="1">
    <citation type="journal article" date="2012" name="Science">
        <title>The Paleozoic origin of enzymatic lignin decomposition reconstructed from 31 fungal genomes.</title>
        <authorList>
            <person name="Floudas D."/>
            <person name="Binder M."/>
            <person name="Riley R."/>
            <person name="Barry K."/>
            <person name="Blanchette R.A."/>
            <person name="Henrissat B."/>
            <person name="Martinez A.T."/>
            <person name="Otillar R."/>
            <person name="Spatafora J.W."/>
            <person name="Yadav J.S."/>
            <person name="Aerts A."/>
            <person name="Benoit I."/>
            <person name="Boyd A."/>
            <person name="Carlson A."/>
            <person name="Copeland A."/>
            <person name="Coutinho P.M."/>
            <person name="de Vries R.P."/>
            <person name="Ferreira P."/>
            <person name="Findley K."/>
            <person name="Foster B."/>
            <person name="Gaskell J."/>
            <person name="Glotzer D."/>
            <person name="Gorecki P."/>
            <person name="Heitman J."/>
            <person name="Hesse C."/>
            <person name="Hori C."/>
            <person name="Igarashi K."/>
            <person name="Jurgens J.A."/>
            <person name="Kallen N."/>
            <person name="Kersten P."/>
            <person name="Kohler A."/>
            <person name="Kuees U."/>
            <person name="Kumar T.K.A."/>
            <person name="Kuo A."/>
            <person name="LaButti K."/>
            <person name="Larrondo L.F."/>
            <person name="Lindquist E."/>
            <person name="Ling A."/>
            <person name="Lombard V."/>
            <person name="Lucas S."/>
            <person name="Lundell T."/>
            <person name="Martin R."/>
            <person name="McLaughlin D.J."/>
            <person name="Morgenstern I."/>
            <person name="Morin E."/>
            <person name="Murat C."/>
            <person name="Nagy L.G."/>
            <person name="Nolan M."/>
            <person name="Ohm R.A."/>
            <person name="Patyshakuliyeva A."/>
            <person name="Rokas A."/>
            <person name="Ruiz-Duenas F.J."/>
            <person name="Sabat G."/>
            <person name="Salamov A."/>
            <person name="Samejima M."/>
            <person name="Schmutz J."/>
            <person name="Slot J.C."/>
            <person name="St John F."/>
            <person name="Stenlid J."/>
            <person name="Sun H."/>
            <person name="Sun S."/>
            <person name="Syed K."/>
            <person name="Tsang A."/>
            <person name="Wiebenga A."/>
            <person name="Young D."/>
            <person name="Pisabarro A."/>
            <person name="Eastwood D.C."/>
            <person name="Martin F."/>
            <person name="Cullen D."/>
            <person name="Grigoriev I.V."/>
            <person name="Hibbett D.S."/>
        </authorList>
    </citation>
    <scope>NUCLEOTIDE SEQUENCE [LARGE SCALE GENOMIC DNA]</scope>
    <source>
        <strain evidence="14">FP-91666</strain>
    </source>
</reference>
<dbReference type="InterPro" id="IPR012340">
    <property type="entry name" value="NA-bd_OB-fold"/>
</dbReference>
<keyword evidence="7" id="KW-0539">Nucleus</keyword>
<feature type="compositionally biased region" description="Acidic residues" evidence="11">
    <location>
        <begin position="810"/>
        <end position="822"/>
    </location>
</feature>
<dbReference type="GO" id="GO:0071897">
    <property type="term" value="P:DNA biosynthetic process"/>
    <property type="evidence" value="ECO:0007669"/>
    <property type="project" value="InterPro"/>
</dbReference>
<dbReference type="GO" id="GO:0006281">
    <property type="term" value="P:DNA repair"/>
    <property type="evidence" value="ECO:0007669"/>
    <property type="project" value="UniProtKB-KW"/>
</dbReference>
<dbReference type="GO" id="GO:0006273">
    <property type="term" value="P:lagging strand elongation"/>
    <property type="evidence" value="ECO:0007669"/>
    <property type="project" value="TreeGrafter"/>
</dbReference>
<dbReference type="PANTHER" id="PTHR45674">
    <property type="entry name" value="DNA LIGASE 1/3 FAMILY MEMBER"/>
    <property type="match status" value="1"/>
</dbReference>
<comment type="catalytic activity">
    <reaction evidence="8 9">
        <text>ATP + (deoxyribonucleotide)n-3'-hydroxyl + 5'-phospho-(deoxyribonucleotide)m = (deoxyribonucleotide)n+m + AMP + diphosphate.</text>
        <dbReference type="EC" id="6.5.1.1"/>
    </reaction>
</comment>
<evidence type="ECO:0000256" key="2">
    <source>
        <dbReference type="ARBA" id="ARBA00007572"/>
    </source>
</evidence>
<dbReference type="CDD" id="cd07900">
    <property type="entry name" value="Adenylation_DNA_ligase_I_Euk"/>
    <property type="match status" value="1"/>
</dbReference>
<dbReference type="OrthoDB" id="206088at2759"/>
<keyword evidence="3 9" id="KW-0436">Ligase</keyword>
<dbReference type="GO" id="GO:0003910">
    <property type="term" value="F:DNA ligase (ATP) activity"/>
    <property type="evidence" value="ECO:0007669"/>
    <property type="project" value="UniProtKB-EC"/>
</dbReference>
<comment type="subcellular location">
    <subcellularLocation>
        <location evidence="1">Nucleus</location>
    </subcellularLocation>
</comment>
<evidence type="ECO:0000313" key="13">
    <source>
        <dbReference type="EMBL" id="EIM79176.1"/>
    </source>
</evidence>
<dbReference type="SUPFAM" id="SSF50249">
    <property type="entry name" value="Nucleic acid-binding proteins"/>
    <property type="match status" value="1"/>
</dbReference>
<dbReference type="InterPro" id="IPR012308">
    <property type="entry name" value="DNA_ligase_ATP-dep_N"/>
</dbReference>
<dbReference type="InterPro" id="IPR012310">
    <property type="entry name" value="DNA_ligase_ATP-dep_cent"/>
</dbReference>
<evidence type="ECO:0000256" key="10">
    <source>
        <dbReference type="RuleBase" id="RU004196"/>
    </source>
</evidence>
<feature type="domain" description="ATP-dependent DNA ligase family profile" evidence="12">
    <location>
        <begin position="511"/>
        <end position="676"/>
    </location>
</feature>
<comment type="similarity">
    <text evidence="2 10">Belongs to the ATP-dependent DNA ligase family.</text>
</comment>
<dbReference type="KEGG" id="shs:STEHIDRAFT_88328"/>
<dbReference type="Gene3D" id="1.10.3260.10">
    <property type="entry name" value="DNA ligase, ATP-dependent, N-terminal domain"/>
    <property type="match status" value="1"/>
</dbReference>
<dbReference type="FunFam" id="3.30.470.30:FF:000002">
    <property type="entry name" value="DNA ligase"/>
    <property type="match status" value="1"/>
</dbReference>
<keyword evidence="6 9" id="KW-0067">ATP-binding</keyword>
<evidence type="ECO:0000256" key="9">
    <source>
        <dbReference type="RuleBase" id="RU000617"/>
    </source>
</evidence>
<keyword evidence="4" id="KW-0235">DNA replication</keyword>
<dbReference type="AlphaFoldDB" id="R7RVN0"/>
<dbReference type="InterPro" id="IPR036599">
    <property type="entry name" value="DNA_ligase_N_sf"/>
</dbReference>
<dbReference type="SUPFAM" id="SSF56091">
    <property type="entry name" value="DNA ligase/mRNA capping enzyme, catalytic domain"/>
    <property type="match status" value="1"/>
</dbReference>
<dbReference type="Pfam" id="PF04679">
    <property type="entry name" value="DNA_ligase_A_C"/>
    <property type="match status" value="1"/>
</dbReference>
<evidence type="ECO:0000256" key="5">
    <source>
        <dbReference type="ARBA" id="ARBA00022741"/>
    </source>
</evidence>
<feature type="region of interest" description="Disordered" evidence="11">
    <location>
        <begin position="789"/>
        <end position="822"/>
    </location>
</feature>
<proteinExistence type="inferred from homology"/>
<dbReference type="EMBL" id="JH687408">
    <property type="protein sequence ID" value="EIM79176.1"/>
    <property type="molecule type" value="Genomic_DNA"/>
</dbReference>
<dbReference type="EC" id="6.5.1.1" evidence="9"/>
<evidence type="ECO:0000256" key="11">
    <source>
        <dbReference type="SAM" id="MobiDB-lite"/>
    </source>
</evidence>
<organism evidence="13 14">
    <name type="scientific">Stereum hirsutum (strain FP-91666)</name>
    <name type="common">White-rot fungus</name>
    <dbReference type="NCBI Taxonomy" id="721885"/>
    <lineage>
        <taxon>Eukaryota</taxon>
        <taxon>Fungi</taxon>
        <taxon>Dikarya</taxon>
        <taxon>Basidiomycota</taxon>
        <taxon>Agaricomycotina</taxon>
        <taxon>Agaricomycetes</taxon>
        <taxon>Russulales</taxon>
        <taxon>Stereaceae</taxon>
        <taxon>Stereum</taxon>
    </lineage>
</organism>
<dbReference type="InterPro" id="IPR050191">
    <property type="entry name" value="ATP-dep_DNA_ligase"/>
</dbReference>
<evidence type="ECO:0000256" key="8">
    <source>
        <dbReference type="ARBA" id="ARBA00034003"/>
    </source>
</evidence>
<dbReference type="InterPro" id="IPR016059">
    <property type="entry name" value="DNA_ligase_ATP-dep_CS"/>
</dbReference>
<accession>R7RVN0</accession>
<dbReference type="SUPFAM" id="SSF117018">
    <property type="entry name" value="ATP-dependent DNA ligase DNA-binding domain"/>
    <property type="match status" value="1"/>
</dbReference>
<dbReference type="OMA" id="RDFSCEY"/>